<evidence type="ECO:0000256" key="7">
    <source>
        <dbReference type="ARBA" id="ARBA00023237"/>
    </source>
</evidence>
<dbReference type="InterPro" id="IPR023997">
    <property type="entry name" value="TonB-dep_OMP_SusC/RagA_CS"/>
</dbReference>
<dbReference type="InterPro" id="IPR039426">
    <property type="entry name" value="TonB-dep_rcpt-like"/>
</dbReference>
<keyword evidence="5 9" id="KW-0798">TonB box</keyword>
<dbReference type="Gene3D" id="2.40.170.20">
    <property type="entry name" value="TonB-dependent receptor, beta-barrel domain"/>
    <property type="match status" value="1"/>
</dbReference>
<accession>A0A1I0SFF2</accession>
<evidence type="ECO:0000256" key="9">
    <source>
        <dbReference type="RuleBase" id="RU003357"/>
    </source>
</evidence>
<dbReference type="SUPFAM" id="SSF49464">
    <property type="entry name" value="Carboxypeptidase regulatory domain-like"/>
    <property type="match status" value="1"/>
</dbReference>
<feature type="chain" id="PRO_5011658043" evidence="10">
    <location>
        <begin position="28"/>
        <end position="991"/>
    </location>
</feature>
<keyword evidence="7 8" id="KW-0998">Cell outer membrane</keyword>
<evidence type="ECO:0000313" key="14">
    <source>
        <dbReference type="Proteomes" id="UP000199310"/>
    </source>
</evidence>
<feature type="signal peptide" evidence="10">
    <location>
        <begin position="1"/>
        <end position="27"/>
    </location>
</feature>
<evidence type="ECO:0000259" key="12">
    <source>
        <dbReference type="Pfam" id="PF07715"/>
    </source>
</evidence>
<protein>
    <submittedName>
        <fullName evidence="13">TonB-linked outer membrane protein, SusC/RagA family</fullName>
    </submittedName>
</protein>
<evidence type="ECO:0000256" key="2">
    <source>
        <dbReference type="ARBA" id="ARBA00022448"/>
    </source>
</evidence>
<evidence type="ECO:0000256" key="4">
    <source>
        <dbReference type="ARBA" id="ARBA00022692"/>
    </source>
</evidence>
<evidence type="ECO:0000259" key="11">
    <source>
        <dbReference type="Pfam" id="PF00593"/>
    </source>
</evidence>
<feature type="domain" description="TonB-dependent receptor plug" evidence="12">
    <location>
        <begin position="121"/>
        <end position="227"/>
    </location>
</feature>
<dbReference type="InterPro" id="IPR012910">
    <property type="entry name" value="Plug_dom"/>
</dbReference>
<dbReference type="NCBIfam" id="TIGR04056">
    <property type="entry name" value="OMP_RagA_SusC"/>
    <property type="match status" value="1"/>
</dbReference>
<evidence type="ECO:0000256" key="3">
    <source>
        <dbReference type="ARBA" id="ARBA00022452"/>
    </source>
</evidence>
<dbReference type="PROSITE" id="PS52016">
    <property type="entry name" value="TONB_DEPENDENT_REC_3"/>
    <property type="match status" value="1"/>
</dbReference>
<dbReference type="Pfam" id="PF00593">
    <property type="entry name" value="TonB_dep_Rec_b-barrel"/>
    <property type="match status" value="1"/>
</dbReference>
<evidence type="ECO:0000256" key="8">
    <source>
        <dbReference type="PROSITE-ProRule" id="PRU01360"/>
    </source>
</evidence>
<dbReference type="NCBIfam" id="TIGR04057">
    <property type="entry name" value="SusC_RagA_signa"/>
    <property type="match status" value="1"/>
</dbReference>
<keyword evidence="6 8" id="KW-0472">Membrane</keyword>
<keyword evidence="3 8" id="KW-1134">Transmembrane beta strand</keyword>
<comment type="similarity">
    <text evidence="8 9">Belongs to the TonB-dependent receptor family.</text>
</comment>
<keyword evidence="10" id="KW-0732">Signal</keyword>
<dbReference type="GO" id="GO:0009279">
    <property type="term" value="C:cell outer membrane"/>
    <property type="evidence" value="ECO:0007669"/>
    <property type="project" value="UniProtKB-SubCell"/>
</dbReference>
<feature type="domain" description="TonB-dependent receptor-like beta-barrel" evidence="11">
    <location>
        <begin position="365"/>
        <end position="949"/>
    </location>
</feature>
<dbReference type="Proteomes" id="UP000199310">
    <property type="component" value="Unassembled WGS sequence"/>
</dbReference>
<gene>
    <name evidence="13" type="ORF">SAMN04488122_6523</name>
</gene>
<evidence type="ECO:0000313" key="13">
    <source>
        <dbReference type="EMBL" id="SEW55954.1"/>
    </source>
</evidence>
<dbReference type="InterPro" id="IPR037066">
    <property type="entry name" value="Plug_dom_sf"/>
</dbReference>
<organism evidence="13 14">
    <name type="scientific">Chitinophaga arvensicola</name>
    <dbReference type="NCBI Taxonomy" id="29529"/>
    <lineage>
        <taxon>Bacteria</taxon>
        <taxon>Pseudomonadati</taxon>
        <taxon>Bacteroidota</taxon>
        <taxon>Chitinophagia</taxon>
        <taxon>Chitinophagales</taxon>
        <taxon>Chitinophagaceae</taxon>
        <taxon>Chitinophaga</taxon>
    </lineage>
</organism>
<dbReference type="InterPro" id="IPR036942">
    <property type="entry name" value="Beta-barrel_TonB_sf"/>
</dbReference>
<name>A0A1I0SFF2_9BACT</name>
<dbReference type="InterPro" id="IPR008969">
    <property type="entry name" value="CarboxyPept-like_regulatory"/>
</dbReference>
<dbReference type="Gene3D" id="2.170.130.10">
    <property type="entry name" value="TonB-dependent receptor, plug domain"/>
    <property type="match status" value="1"/>
</dbReference>
<keyword evidence="4 8" id="KW-0812">Transmembrane</keyword>
<evidence type="ECO:0000256" key="6">
    <source>
        <dbReference type="ARBA" id="ARBA00023136"/>
    </source>
</evidence>
<dbReference type="STRING" id="29529.SAMN04488122_6523"/>
<comment type="subcellular location">
    <subcellularLocation>
        <location evidence="1 8">Cell outer membrane</location>
        <topology evidence="1 8">Multi-pass membrane protein</topology>
    </subcellularLocation>
</comment>
<sequence>MHKRSTFWARTCFASMVLMLFSLFAFSQGKTISGKVTDANDKTAIPGVSIQVKGTSVGTITKADGSFSIQAPENATLIFSFVGYLPQELPASATAMNVKLAASVKSLQDVVVVGYGTQKRNEVTTSVATVKAENFNQGGSRSPMDLIQGKVAGLSVTRTQGNNPNSGASIQIRGISSVSGDMNPLIVIDGIPGGNLDLLQQDDIATFDVLKDGSAAAIYGTRGNNGVILITTKKGKAGDPQYTYSTYLQREAVARRPAILGVADYIKVAGEGNNQGADVDMYDMLLDKNNLSHYHNFAASGGTANSNYRASLYYNDANGIALQNGRTQYGGRVNVNQTGLQGMLTMQFNLAGNFNKANLNGGNSGGGDNKAGNAGADFEQAVQRNPTAPVIGPDGKYIETNGFNNYNPLARLQQELYDRDQKTYSGDARITLEPIRDLKFSAFGAIVRDEYTDRQYKKKDSRSSLLSYQGGGYAYKANSAALDKTFEATVDYTKTVNSDHTFNVLGGYSYQYSTLEKYAMDNNGFLTDAFEDWNIGAGNALNDPKLPRPSQSSNKIDNTLIAFFGRINYNYKQKYMLQAILRHEGSSRFGANNKWGNFPAISAGWVISKESFMQDITVINNLKLRAGYGITGNQGIPSYQSLLTLGTGGAYLQYGKWIQTYGPNKNPNPDLRWEKKKEFNAGIDFSLLQNRIGGSVDVYSRRTKDLLFNYTAQLPSNILDNIFTNVGEISNNGVEIVINTVPVKTKEFTWNSDLTFNSQRNKMVSFSNQIFKATEQFYGDLPSPGNLGSAIRVVEGGPLGTFFGYRYAGLTDDGKWQFYKKDGTIGGVKEVNADDKAVIGNGIPKYMASWNNTFRYKNFDLSIFFRGKFGFDILNLQDMYFGNQAWKPNNMLASAIGKNAKLNDDPQFSDYYLEKGDFVKLDNITLGYNFQLKTKYIRNLRVYASGRNIATISNYSGLDPELQDTALDSGIDGRGFYPRTRSYTIGLNLGF</sequence>
<keyword evidence="2 8" id="KW-0813">Transport</keyword>
<dbReference type="InterPro" id="IPR000531">
    <property type="entry name" value="Beta-barrel_TonB"/>
</dbReference>
<dbReference type="RefSeq" id="WP_089903400.1">
    <property type="nucleotide sequence ID" value="NZ_FOJG01000002.1"/>
</dbReference>
<dbReference type="Pfam" id="PF13715">
    <property type="entry name" value="CarbopepD_reg_2"/>
    <property type="match status" value="1"/>
</dbReference>
<keyword evidence="14" id="KW-1185">Reference proteome</keyword>
<dbReference type="Pfam" id="PF07715">
    <property type="entry name" value="Plug"/>
    <property type="match status" value="1"/>
</dbReference>
<dbReference type="InterPro" id="IPR023996">
    <property type="entry name" value="TonB-dep_OMP_SusC/RagA"/>
</dbReference>
<evidence type="ECO:0000256" key="10">
    <source>
        <dbReference type="SAM" id="SignalP"/>
    </source>
</evidence>
<dbReference type="SUPFAM" id="SSF56935">
    <property type="entry name" value="Porins"/>
    <property type="match status" value="1"/>
</dbReference>
<dbReference type="EMBL" id="FOJG01000002">
    <property type="protein sequence ID" value="SEW55954.1"/>
    <property type="molecule type" value="Genomic_DNA"/>
</dbReference>
<dbReference type="OrthoDB" id="9768177at2"/>
<proteinExistence type="inferred from homology"/>
<dbReference type="AlphaFoldDB" id="A0A1I0SFF2"/>
<dbReference type="Gene3D" id="2.60.40.1120">
    <property type="entry name" value="Carboxypeptidase-like, regulatory domain"/>
    <property type="match status" value="1"/>
</dbReference>
<reference evidence="14" key="1">
    <citation type="submission" date="2016-10" db="EMBL/GenBank/DDBJ databases">
        <authorList>
            <person name="Varghese N."/>
            <person name="Submissions S."/>
        </authorList>
    </citation>
    <scope>NUCLEOTIDE SEQUENCE [LARGE SCALE GENOMIC DNA]</scope>
    <source>
        <strain evidence="14">DSM 3695</strain>
    </source>
</reference>
<evidence type="ECO:0000256" key="1">
    <source>
        <dbReference type="ARBA" id="ARBA00004571"/>
    </source>
</evidence>
<evidence type="ECO:0000256" key="5">
    <source>
        <dbReference type="ARBA" id="ARBA00023077"/>
    </source>
</evidence>